<keyword evidence="2" id="KW-1185">Reference proteome</keyword>
<organism evidence="1 2">
    <name type="scientific">Lentinula boryana</name>
    <dbReference type="NCBI Taxonomy" id="40481"/>
    <lineage>
        <taxon>Eukaryota</taxon>
        <taxon>Fungi</taxon>
        <taxon>Dikarya</taxon>
        <taxon>Basidiomycota</taxon>
        <taxon>Agaricomycotina</taxon>
        <taxon>Agaricomycetes</taxon>
        <taxon>Agaricomycetidae</taxon>
        <taxon>Agaricales</taxon>
        <taxon>Marasmiineae</taxon>
        <taxon>Omphalotaceae</taxon>
        <taxon>Lentinula</taxon>
    </lineage>
</organism>
<accession>A0ABQ8QBS9</accession>
<evidence type="ECO:0000313" key="2">
    <source>
        <dbReference type="Proteomes" id="UP001163828"/>
    </source>
</evidence>
<proteinExistence type="predicted"/>
<comment type="caution">
    <text evidence="1">The sequence shown here is derived from an EMBL/GenBank/DDBJ whole genome shotgun (WGS) entry which is preliminary data.</text>
</comment>
<dbReference type="EMBL" id="MU790634">
    <property type="protein sequence ID" value="KAJ3995889.1"/>
    <property type="molecule type" value="Genomic_DNA"/>
</dbReference>
<reference evidence="1" key="1">
    <citation type="submission" date="2022-08" db="EMBL/GenBank/DDBJ databases">
        <authorList>
            <consortium name="DOE Joint Genome Institute"/>
            <person name="Min B."/>
            <person name="Riley R."/>
            <person name="Sierra-Patev S."/>
            <person name="Naranjo-Ortiz M."/>
            <person name="Looney B."/>
            <person name="Konkel Z."/>
            <person name="Slot J.C."/>
            <person name="Sakamoto Y."/>
            <person name="Steenwyk J.L."/>
            <person name="Rokas A."/>
            <person name="Carro J."/>
            <person name="Camarero S."/>
            <person name="Ferreira P."/>
            <person name="Molpeceres G."/>
            <person name="Ruiz-Duenas F.J."/>
            <person name="Serrano A."/>
            <person name="Henrissat B."/>
            <person name="Drula E."/>
            <person name="Hughes K.W."/>
            <person name="Mata J.L."/>
            <person name="Ishikawa N.K."/>
            <person name="Vargas-Isla R."/>
            <person name="Ushijima S."/>
            <person name="Smith C.A."/>
            <person name="Ahrendt S."/>
            <person name="Andreopoulos W."/>
            <person name="He G."/>
            <person name="Labutti K."/>
            <person name="Lipzen A."/>
            <person name="Ng V."/>
            <person name="Sandor L."/>
            <person name="Barry K."/>
            <person name="Martinez A.T."/>
            <person name="Xiao Y."/>
            <person name="Gibbons J.G."/>
            <person name="Terashima K."/>
            <person name="Hibbett D.S."/>
            <person name="Grigoriev I.V."/>
        </authorList>
    </citation>
    <scope>NUCLEOTIDE SEQUENCE</scope>
    <source>
        <strain evidence="1">TFB10827</strain>
    </source>
</reference>
<sequence length="67" mass="7435">MIVGATSQNLRWQVHGRLTQFGLAIASVLATFTLGKAKDEQGNEVDIPEWFTDTPNRTNALHPAIRM</sequence>
<gene>
    <name evidence="1" type="ORF">F5050DRAFT_1763590</name>
</gene>
<evidence type="ECO:0008006" key="3">
    <source>
        <dbReference type="Google" id="ProtNLM"/>
    </source>
</evidence>
<evidence type="ECO:0000313" key="1">
    <source>
        <dbReference type="EMBL" id="KAJ3995889.1"/>
    </source>
</evidence>
<protein>
    <recommendedName>
        <fullName evidence="3">HIG1 domain-containing protein</fullName>
    </recommendedName>
</protein>
<name>A0ABQ8QBS9_9AGAR</name>
<dbReference type="Proteomes" id="UP001163828">
    <property type="component" value="Unassembled WGS sequence"/>
</dbReference>